<comment type="caution">
    <text evidence="1">The sequence shown here is derived from an EMBL/GenBank/DDBJ whole genome shotgun (WGS) entry which is preliminary data.</text>
</comment>
<reference evidence="1 2" key="1">
    <citation type="submission" date="2020-04" db="EMBL/GenBank/DDBJ databases">
        <authorList>
            <person name="Hitch T.C.A."/>
            <person name="Wylensek D."/>
            <person name="Clavel T."/>
        </authorList>
    </citation>
    <scope>NUCLEOTIDE SEQUENCE [LARGE SCALE GENOMIC DNA]</scope>
    <source>
        <strain evidence="1 2">PG-130-P53-12</strain>
    </source>
</reference>
<accession>A0A848BEJ1</accession>
<name>A0A848BEJ1_9FIRM</name>
<dbReference type="Proteomes" id="UP000543804">
    <property type="component" value="Unassembled WGS sequence"/>
</dbReference>
<dbReference type="AlphaFoldDB" id="A0A848BEJ1"/>
<evidence type="ECO:0000313" key="2">
    <source>
        <dbReference type="Proteomes" id="UP000543804"/>
    </source>
</evidence>
<evidence type="ECO:0000313" key="1">
    <source>
        <dbReference type="EMBL" id="NMD99431.1"/>
    </source>
</evidence>
<gene>
    <name evidence="1" type="ORF">HF878_08125</name>
</gene>
<sequence>MSTTGGQRRRVKTECRINQWFLEDKKALLSLYNAIRKTNITDWRAIRLNSLKGVLFNIMRNDLSFTLGEEEIILMEEQSTPNGNMPLRLFFYLAKLYQHGVAQEKLYRQATAKLPAPRFYVFCVGRHDLPPVSEERLSAAFATPSSDLELIVHIYNITDGIDSPLFPACPMLHQYSQFVSQVEARIASGRARDAAIRETIRYCMANNILYDFLKAHDSEVYDMVSMKFDMNTALRVAKEEAREAGWQEGKEQGMQEGMQEGMQQGMQQGIKKGRLQAALETKTNIILQMLKKGMRLTDIAGIAEWPAARIIEIAKKNNLPVTE</sequence>
<proteinExistence type="predicted"/>
<keyword evidence="2" id="KW-1185">Reference proteome</keyword>
<organism evidence="1 2">
    <name type="scientific">Selenomonas bovis</name>
    <dbReference type="NCBI Taxonomy" id="416586"/>
    <lineage>
        <taxon>Bacteria</taxon>
        <taxon>Bacillati</taxon>
        <taxon>Bacillota</taxon>
        <taxon>Negativicutes</taxon>
        <taxon>Selenomonadales</taxon>
        <taxon>Selenomonadaceae</taxon>
        <taxon>Selenomonas</taxon>
    </lineage>
</organism>
<protein>
    <submittedName>
        <fullName evidence="1">Transposase</fullName>
    </submittedName>
</protein>
<dbReference type="EMBL" id="JABAFA010000031">
    <property type="protein sequence ID" value="NMD99431.1"/>
    <property type="molecule type" value="Genomic_DNA"/>
</dbReference>